<comment type="caution">
    <text evidence="2">The sequence shown here is derived from an EMBL/GenBank/DDBJ whole genome shotgun (WGS) entry which is preliminary data.</text>
</comment>
<name>A0ABU3NZV1_9FIRM</name>
<dbReference type="Gene3D" id="3.40.1390.20">
    <property type="entry name" value="HprK N-terminal domain-like"/>
    <property type="match status" value="1"/>
</dbReference>
<dbReference type="RefSeq" id="WP_413780794.1">
    <property type="nucleotide sequence ID" value="NZ_JAUOZS010000001.1"/>
</dbReference>
<reference evidence="2 3" key="1">
    <citation type="submission" date="2023-07" db="EMBL/GenBank/DDBJ databases">
        <title>The novel representative of Negativicutes class, Anaeroselena agilis gen. nov. sp. nov.</title>
        <authorList>
            <person name="Prokofeva M.I."/>
            <person name="Elcheninov A.G."/>
            <person name="Klyukina A."/>
            <person name="Kublanov I.V."/>
            <person name="Frolov E.N."/>
            <person name="Podosokorskaya O.A."/>
        </authorList>
    </citation>
    <scope>NUCLEOTIDE SEQUENCE [LARGE SCALE GENOMIC DNA]</scope>
    <source>
        <strain evidence="2 3">4137-cl</strain>
    </source>
</reference>
<dbReference type="Pfam" id="PF07085">
    <property type="entry name" value="DRTGG"/>
    <property type="match status" value="1"/>
</dbReference>
<dbReference type="InterPro" id="IPR010766">
    <property type="entry name" value="DRTGG"/>
</dbReference>
<keyword evidence="3" id="KW-1185">Reference proteome</keyword>
<dbReference type="Proteomes" id="UP001254848">
    <property type="component" value="Unassembled WGS sequence"/>
</dbReference>
<evidence type="ECO:0000313" key="3">
    <source>
        <dbReference type="Proteomes" id="UP001254848"/>
    </source>
</evidence>
<gene>
    <name evidence="2" type="ORF">Q4T40_13730</name>
</gene>
<dbReference type="EMBL" id="JAUOZS010000001">
    <property type="protein sequence ID" value="MDT8902310.1"/>
    <property type="molecule type" value="Genomic_DNA"/>
</dbReference>
<feature type="domain" description="DRTGG" evidence="1">
    <location>
        <begin position="5"/>
        <end position="100"/>
    </location>
</feature>
<protein>
    <submittedName>
        <fullName evidence="2">DRTGG domain-containing protein</fullName>
    </submittedName>
</protein>
<dbReference type="SUPFAM" id="SSF75138">
    <property type="entry name" value="HprK N-terminal domain-like"/>
    <property type="match status" value="1"/>
</dbReference>
<sequence length="122" mass="13035">MKLADVQKLLRAEVICCLEGLDGEVRSACGADLMSDVLVHSKEKTLLLTGLTNVQIIRTAEMGDLVGIVLVRGKRPGPEVIQMAESKGIPVMVTSLPMFESCGILYKNGIKGCSELVTACES</sequence>
<evidence type="ECO:0000313" key="2">
    <source>
        <dbReference type="EMBL" id="MDT8902310.1"/>
    </source>
</evidence>
<evidence type="ECO:0000259" key="1">
    <source>
        <dbReference type="Pfam" id="PF07085"/>
    </source>
</evidence>
<proteinExistence type="predicted"/>
<accession>A0ABU3NZV1</accession>
<dbReference type="InterPro" id="IPR028979">
    <property type="entry name" value="Ser_kin/Pase_Hpr-like_N_sf"/>
</dbReference>
<organism evidence="2 3">
    <name type="scientific">Anaeroselena agilis</name>
    <dbReference type="NCBI Taxonomy" id="3063788"/>
    <lineage>
        <taxon>Bacteria</taxon>
        <taxon>Bacillati</taxon>
        <taxon>Bacillota</taxon>
        <taxon>Negativicutes</taxon>
        <taxon>Acetonemataceae</taxon>
        <taxon>Anaeroselena</taxon>
    </lineage>
</organism>